<gene>
    <name evidence="1" type="ORF">NCTC11842_01533</name>
</gene>
<dbReference type="NCBIfam" id="NF041599">
    <property type="entry name" value="reg_PtrA_PA2808"/>
    <property type="match status" value="1"/>
</dbReference>
<sequence>MIKVIPSLTLSLRLPRGEQGILNHMKVLKMNAVKSFFIASALMLSSLAMAESGGDRVFDRMAQAREASVAAMQTQESKAATIVAEDKETRKHSHC</sequence>
<dbReference type="EMBL" id="UAUF01000010">
    <property type="protein sequence ID" value="SPZ05012.1"/>
    <property type="molecule type" value="Genomic_DNA"/>
</dbReference>
<name>A0A2X2C908_PSELU</name>
<proteinExistence type="predicted"/>
<protein>
    <submittedName>
        <fullName evidence="1">Uncharacterized protein</fullName>
    </submittedName>
</protein>
<organism evidence="1 2">
    <name type="scientific">Pseudomonas luteola</name>
    <dbReference type="NCBI Taxonomy" id="47886"/>
    <lineage>
        <taxon>Bacteria</taxon>
        <taxon>Pseudomonadati</taxon>
        <taxon>Pseudomonadota</taxon>
        <taxon>Gammaproteobacteria</taxon>
        <taxon>Pseudomonadales</taxon>
        <taxon>Pseudomonadaceae</taxon>
        <taxon>Pseudomonas</taxon>
    </lineage>
</organism>
<evidence type="ECO:0000313" key="2">
    <source>
        <dbReference type="Proteomes" id="UP000250443"/>
    </source>
</evidence>
<accession>A0A2X2C908</accession>
<evidence type="ECO:0000313" key="1">
    <source>
        <dbReference type="EMBL" id="SPZ05012.1"/>
    </source>
</evidence>
<dbReference type="AlphaFoldDB" id="A0A2X2C908"/>
<dbReference type="Proteomes" id="UP000250443">
    <property type="component" value="Unassembled WGS sequence"/>
</dbReference>
<reference evidence="1 2" key="1">
    <citation type="submission" date="2018-06" db="EMBL/GenBank/DDBJ databases">
        <authorList>
            <consortium name="Pathogen Informatics"/>
            <person name="Doyle S."/>
        </authorList>
    </citation>
    <scope>NUCLEOTIDE SEQUENCE [LARGE SCALE GENOMIC DNA]</scope>
    <source>
        <strain evidence="1 2">NCTC11842</strain>
    </source>
</reference>